<proteinExistence type="predicted"/>
<feature type="domain" description="Arginyl tRNA synthetase N-terminal" evidence="1">
    <location>
        <begin position="91"/>
        <end position="134"/>
    </location>
</feature>
<protein>
    <recommendedName>
        <fullName evidence="1">Arginyl tRNA synthetase N-terminal domain-containing protein</fullName>
    </recommendedName>
</protein>
<reference evidence="2" key="1">
    <citation type="submission" date="2025-08" db="UniProtKB">
        <authorList>
            <consortium name="Ensembl"/>
        </authorList>
    </citation>
    <scope>IDENTIFICATION</scope>
</reference>
<dbReference type="GO" id="GO:0005737">
    <property type="term" value="C:cytoplasm"/>
    <property type="evidence" value="ECO:0007669"/>
    <property type="project" value="InterPro"/>
</dbReference>
<dbReference type="AlphaFoldDB" id="A0A8C9FNZ5"/>
<accession>A0A8C9FNZ5</accession>
<evidence type="ECO:0000313" key="3">
    <source>
        <dbReference type="Proteomes" id="UP000694428"/>
    </source>
</evidence>
<dbReference type="Pfam" id="PF03485">
    <property type="entry name" value="Arg_tRNA_synt_N"/>
    <property type="match status" value="1"/>
</dbReference>
<dbReference type="InterPro" id="IPR036695">
    <property type="entry name" value="Arg-tRNA-synth_N_sf"/>
</dbReference>
<dbReference type="Gene3D" id="3.30.1360.70">
    <property type="entry name" value="Arginyl tRNA synthetase N-terminal domain"/>
    <property type="match status" value="1"/>
</dbReference>
<dbReference type="Proteomes" id="UP000694428">
    <property type="component" value="Unplaced"/>
</dbReference>
<sequence>SFERRSHCSSRGGNMTHCVSISFTFQEKEIKSLTAEIEHLKNFGCLGISPSLEGLRDENAKLKYRLNFLHRSLQEERNKTVKSMININSCLQEIFGAAIQAAYPELENPPLVVTPSQQPKFGDYQCNSAMGITQVNLRDTS</sequence>
<evidence type="ECO:0000313" key="2">
    <source>
        <dbReference type="Ensembl" id="ENSPSTP00000018721.1"/>
    </source>
</evidence>
<dbReference type="SUPFAM" id="SSF55190">
    <property type="entry name" value="Arginyl-tRNA synthetase (ArgRS), N-terminal 'additional' domain"/>
    <property type="match status" value="1"/>
</dbReference>
<dbReference type="GO" id="GO:0006420">
    <property type="term" value="P:arginyl-tRNA aminoacylation"/>
    <property type="evidence" value="ECO:0007669"/>
    <property type="project" value="InterPro"/>
</dbReference>
<dbReference type="GO" id="GO:0004814">
    <property type="term" value="F:arginine-tRNA ligase activity"/>
    <property type="evidence" value="ECO:0007669"/>
    <property type="project" value="InterPro"/>
</dbReference>
<dbReference type="Ensembl" id="ENSPSTT00000019612.1">
    <property type="protein sequence ID" value="ENSPSTP00000018721.1"/>
    <property type="gene ID" value="ENSPSTG00000013443.1"/>
</dbReference>
<reference evidence="2" key="2">
    <citation type="submission" date="2025-09" db="UniProtKB">
        <authorList>
            <consortium name="Ensembl"/>
        </authorList>
    </citation>
    <scope>IDENTIFICATION</scope>
</reference>
<evidence type="ECO:0000259" key="1">
    <source>
        <dbReference type="Pfam" id="PF03485"/>
    </source>
</evidence>
<name>A0A8C9FNZ5_PAVCR</name>
<keyword evidence="3" id="KW-1185">Reference proteome</keyword>
<dbReference type="InterPro" id="IPR005148">
    <property type="entry name" value="Arg-tRNA-synth_N"/>
</dbReference>
<dbReference type="GO" id="GO:0005524">
    <property type="term" value="F:ATP binding"/>
    <property type="evidence" value="ECO:0007669"/>
    <property type="project" value="InterPro"/>
</dbReference>
<organism evidence="2 3">
    <name type="scientific">Pavo cristatus</name>
    <name type="common">Indian peafowl</name>
    <name type="synonym">Blue peafowl</name>
    <dbReference type="NCBI Taxonomy" id="9049"/>
    <lineage>
        <taxon>Eukaryota</taxon>
        <taxon>Metazoa</taxon>
        <taxon>Chordata</taxon>
        <taxon>Craniata</taxon>
        <taxon>Vertebrata</taxon>
        <taxon>Euteleostomi</taxon>
        <taxon>Archelosauria</taxon>
        <taxon>Archosauria</taxon>
        <taxon>Dinosauria</taxon>
        <taxon>Saurischia</taxon>
        <taxon>Theropoda</taxon>
        <taxon>Coelurosauria</taxon>
        <taxon>Aves</taxon>
        <taxon>Neognathae</taxon>
        <taxon>Galloanserae</taxon>
        <taxon>Galliformes</taxon>
        <taxon>Phasianidae</taxon>
        <taxon>Phasianinae</taxon>
        <taxon>Pavo</taxon>
    </lineage>
</organism>